<evidence type="ECO:0000256" key="2">
    <source>
        <dbReference type="RuleBase" id="RU003707"/>
    </source>
</evidence>
<accession>A0A931DCR6</accession>
<dbReference type="InterPro" id="IPR018376">
    <property type="entry name" value="Enoyl-CoA_hyd/isom_CS"/>
</dbReference>
<dbReference type="PANTHER" id="PTHR43459:SF1">
    <property type="entry name" value="EG:BACN32G11.4 PROTEIN"/>
    <property type="match status" value="1"/>
</dbReference>
<evidence type="ECO:0000313" key="3">
    <source>
        <dbReference type="EMBL" id="MBG6088709.1"/>
    </source>
</evidence>
<dbReference type="Pfam" id="PF00378">
    <property type="entry name" value="ECH_1"/>
    <property type="match status" value="1"/>
</dbReference>
<dbReference type="InterPro" id="IPR001753">
    <property type="entry name" value="Enoyl-CoA_hydra/iso"/>
</dbReference>
<gene>
    <name evidence="3" type="ORF">IW256_002822</name>
</gene>
<dbReference type="Gene3D" id="3.90.226.10">
    <property type="entry name" value="2-enoyl-CoA Hydratase, Chain A, domain 1"/>
    <property type="match status" value="1"/>
</dbReference>
<dbReference type="RefSeq" id="WP_197011399.1">
    <property type="nucleotide sequence ID" value="NZ_BAABES010000005.1"/>
</dbReference>
<evidence type="ECO:0000313" key="4">
    <source>
        <dbReference type="Proteomes" id="UP000614047"/>
    </source>
</evidence>
<dbReference type="GO" id="GO:0016853">
    <property type="term" value="F:isomerase activity"/>
    <property type="evidence" value="ECO:0007669"/>
    <property type="project" value="UniProtKB-KW"/>
</dbReference>
<keyword evidence="4" id="KW-1185">Reference proteome</keyword>
<keyword evidence="3" id="KW-0413">Isomerase</keyword>
<dbReference type="EMBL" id="JADOUA010000001">
    <property type="protein sequence ID" value="MBG6088709.1"/>
    <property type="molecule type" value="Genomic_DNA"/>
</dbReference>
<organism evidence="3 4">
    <name type="scientific">Actinomadura viridis</name>
    <dbReference type="NCBI Taxonomy" id="58110"/>
    <lineage>
        <taxon>Bacteria</taxon>
        <taxon>Bacillati</taxon>
        <taxon>Actinomycetota</taxon>
        <taxon>Actinomycetes</taxon>
        <taxon>Streptosporangiales</taxon>
        <taxon>Thermomonosporaceae</taxon>
        <taxon>Actinomadura</taxon>
    </lineage>
</organism>
<name>A0A931DCR6_9ACTN</name>
<dbReference type="Gene3D" id="1.10.12.10">
    <property type="entry name" value="Lyase 2-enoyl-coa Hydratase, Chain A, domain 2"/>
    <property type="match status" value="1"/>
</dbReference>
<dbReference type="CDD" id="cd06558">
    <property type="entry name" value="crotonase-like"/>
    <property type="match status" value="1"/>
</dbReference>
<protein>
    <submittedName>
        <fullName evidence="3">2-(1,2-epoxy-1,2-dihydrophenyl)acetyl-CoA isomerase</fullName>
        <ecNumber evidence="3">5.3.3.18</ecNumber>
    </submittedName>
</protein>
<dbReference type="PROSITE" id="PS00166">
    <property type="entry name" value="ENOYL_COA_HYDRATASE"/>
    <property type="match status" value="1"/>
</dbReference>
<dbReference type="EC" id="5.3.3.18" evidence="3"/>
<dbReference type="AlphaFoldDB" id="A0A931DCR6"/>
<comment type="similarity">
    <text evidence="1 2">Belongs to the enoyl-CoA hydratase/isomerase family.</text>
</comment>
<dbReference type="PANTHER" id="PTHR43459">
    <property type="entry name" value="ENOYL-COA HYDRATASE"/>
    <property type="match status" value="1"/>
</dbReference>
<dbReference type="SUPFAM" id="SSF52096">
    <property type="entry name" value="ClpP/crotonase"/>
    <property type="match status" value="1"/>
</dbReference>
<comment type="caution">
    <text evidence="3">The sequence shown here is derived from an EMBL/GenBank/DDBJ whole genome shotgun (WGS) entry which is preliminary data.</text>
</comment>
<sequence length="261" mass="26651">MSDVVRGDDGAVAVVRLNRPERGNALNEALKSALLETLREVAGDASVRAVVLTGAGPAFTVGQDLGELGALLRTSPENAGETVERHYNPITLLLATMPKPVVAAVNGTCVGAGLGFALACDLQVWSSTATLSTAFHKVGLTCDSGLSATLVRAVGAARASSLVLLAEPFSARQAAGWGLAGDIVGPDEVEPRAMRLAHRLAAGPARAIAASKRLLASSPYRPLAEALAAEAAEQSALGRTRDHAAAVAAFLAKEEPAFTGD</sequence>
<proteinExistence type="inferred from homology"/>
<reference evidence="3" key="1">
    <citation type="submission" date="2020-11" db="EMBL/GenBank/DDBJ databases">
        <title>Sequencing the genomes of 1000 actinobacteria strains.</title>
        <authorList>
            <person name="Klenk H.-P."/>
        </authorList>
    </citation>
    <scope>NUCLEOTIDE SEQUENCE</scope>
    <source>
        <strain evidence="3">DSM 43175</strain>
    </source>
</reference>
<dbReference type="InterPro" id="IPR014748">
    <property type="entry name" value="Enoyl-CoA_hydra_C"/>
</dbReference>
<evidence type="ECO:0000256" key="1">
    <source>
        <dbReference type="ARBA" id="ARBA00005254"/>
    </source>
</evidence>
<dbReference type="Proteomes" id="UP000614047">
    <property type="component" value="Unassembled WGS sequence"/>
</dbReference>
<dbReference type="InterPro" id="IPR029045">
    <property type="entry name" value="ClpP/crotonase-like_dom_sf"/>
</dbReference>